<dbReference type="InterPro" id="IPR036873">
    <property type="entry name" value="Rhodanese-like_dom_sf"/>
</dbReference>
<protein>
    <recommendedName>
        <fullName evidence="1">Rhodanese domain-containing protein</fullName>
    </recommendedName>
</protein>
<gene>
    <name evidence="2" type="ORF">H4R34_000345</name>
</gene>
<proteinExistence type="predicted"/>
<dbReference type="PANTHER" id="PTHR44086:SF10">
    <property type="entry name" value="THIOSULFATE SULFURTRANSFERASE_RHODANESE-LIKE DOMAIN-CONTAINING PROTEIN 3"/>
    <property type="match status" value="1"/>
</dbReference>
<name>A0A9W8EER9_9FUNG</name>
<dbReference type="GO" id="GO:0004792">
    <property type="term" value="F:thiosulfate-cyanide sulfurtransferase activity"/>
    <property type="evidence" value="ECO:0007669"/>
    <property type="project" value="TreeGrafter"/>
</dbReference>
<evidence type="ECO:0000313" key="3">
    <source>
        <dbReference type="Proteomes" id="UP001151582"/>
    </source>
</evidence>
<reference evidence="2" key="1">
    <citation type="submission" date="2022-07" db="EMBL/GenBank/DDBJ databases">
        <title>Phylogenomic reconstructions and comparative analyses of Kickxellomycotina fungi.</title>
        <authorList>
            <person name="Reynolds N.K."/>
            <person name="Stajich J.E."/>
            <person name="Barry K."/>
            <person name="Grigoriev I.V."/>
            <person name="Crous P."/>
            <person name="Smith M.E."/>
        </authorList>
    </citation>
    <scope>NUCLEOTIDE SEQUENCE</scope>
    <source>
        <strain evidence="2">RSA 567</strain>
    </source>
</reference>
<dbReference type="EMBL" id="JANBQB010000008">
    <property type="protein sequence ID" value="KAJ1984894.1"/>
    <property type="molecule type" value="Genomic_DNA"/>
</dbReference>
<dbReference type="Pfam" id="PF00581">
    <property type="entry name" value="Rhodanese"/>
    <property type="match status" value="1"/>
</dbReference>
<dbReference type="Gene3D" id="3.40.250.10">
    <property type="entry name" value="Rhodanese-like domain"/>
    <property type="match status" value="1"/>
</dbReference>
<organism evidence="2 3">
    <name type="scientific">Dimargaris verticillata</name>
    <dbReference type="NCBI Taxonomy" id="2761393"/>
    <lineage>
        <taxon>Eukaryota</taxon>
        <taxon>Fungi</taxon>
        <taxon>Fungi incertae sedis</taxon>
        <taxon>Zoopagomycota</taxon>
        <taxon>Kickxellomycotina</taxon>
        <taxon>Dimargaritomycetes</taxon>
        <taxon>Dimargaritales</taxon>
        <taxon>Dimargaritaceae</taxon>
        <taxon>Dimargaris</taxon>
    </lineage>
</organism>
<keyword evidence="3" id="KW-1185">Reference proteome</keyword>
<evidence type="ECO:0000259" key="1">
    <source>
        <dbReference type="PROSITE" id="PS50206"/>
    </source>
</evidence>
<feature type="domain" description="Rhodanese" evidence="1">
    <location>
        <begin position="84"/>
        <end position="182"/>
    </location>
</feature>
<dbReference type="Proteomes" id="UP001151582">
    <property type="component" value="Unassembled WGS sequence"/>
</dbReference>
<dbReference type="SMART" id="SM00450">
    <property type="entry name" value="RHOD"/>
    <property type="match status" value="1"/>
</dbReference>
<dbReference type="SUPFAM" id="SSF52821">
    <property type="entry name" value="Rhodanese/Cell cycle control phosphatase"/>
    <property type="match status" value="1"/>
</dbReference>
<accession>A0A9W8EER9</accession>
<dbReference type="OrthoDB" id="566238at2759"/>
<dbReference type="PROSITE" id="PS50206">
    <property type="entry name" value="RHODANESE_3"/>
    <property type="match status" value="1"/>
</dbReference>
<evidence type="ECO:0000313" key="2">
    <source>
        <dbReference type="EMBL" id="KAJ1984894.1"/>
    </source>
</evidence>
<dbReference type="PANTHER" id="PTHR44086">
    <property type="entry name" value="THIOSULFATE SULFURTRANSFERASE RDL2, MITOCHONDRIAL-RELATED"/>
    <property type="match status" value="1"/>
</dbReference>
<dbReference type="AlphaFoldDB" id="A0A9W8EER9"/>
<dbReference type="GO" id="GO:0005739">
    <property type="term" value="C:mitochondrion"/>
    <property type="evidence" value="ECO:0007669"/>
    <property type="project" value="TreeGrafter"/>
</dbReference>
<comment type="caution">
    <text evidence="2">The sequence shown here is derived from an EMBL/GenBank/DDBJ whole genome shotgun (WGS) entry which is preliminary data.</text>
</comment>
<sequence>MAFFTSTRSALTRAHLSGVARLTWATTNVQRSLTTGTNPRLVQATFRLFKDHGESHGPGLVTYDELRALIHRLPSAAAGTQPCSSTPYVLVDVREPDEIAGTGSIPTSHMVPVGQVQDALALPEKDFEHRYHFTKPSPTDQVIFYCRSGVRAGKAADIAKQLGFANAKNYRGSWLEYASKALGEA</sequence>
<dbReference type="InterPro" id="IPR001763">
    <property type="entry name" value="Rhodanese-like_dom"/>
</dbReference>